<dbReference type="eggNOG" id="COG3935">
    <property type="taxonomic scope" value="Bacteria"/>
</dbReference>
<dbReference type="Proteomes" id="UP000030408">
    <property type="component" value="Unassembled WGS sequence"/>
</dbReference>
<accession>A0A0A3IJ33</accession>
<name>A0A0A3IJ33_9BACL</name>
<protein>
    <submittedName>
        <fullName evidence="1">Uncharacterized protein</fullName>
    </submittedName>
</protein>
<dbReference type="OrthoDB" id="1821976at2"/>
<reference evidence="1 2" key="1">
    <citation type="submission" date="2014-02" db="EMBL/GenBank/DDBJ databases">
        <title>Draft genome sequence of Lysinibacillus sinduriensis JCM 15800.</title>
        <authorList>
            <person name="Zhang F."/>
            <person name="Wang G."/>
            <person name="Zhang L."/>
        </authorList>
    </citation>
    <scope>NUCLEOTIDE SEQUENCE [LARGE SCALE GENOMIC DNA]</scope>
    <source>
        <strain evidence="1 2">JCM 15800</strain>
    </source>
</reference>
<organism evidence="1 2">
    <name type="scientific">Ureibacillus sinduriensis BLB-1 = JCM 15800</name>
    <dbReference type="NCBI Taxonomy" id="1384057"/>
    <lineage>
        <taxon>Bacteria</taxon>
        <taxon>Bacillati</taxon>
        <taxon>Bacillota</taxon>
        <taxon>Bacilli</taxon>
        <taxon>Bacillales</taxon>
        <taxon>Caryophanaceae</taxon>
        <taxon>Ureibacillus</taxon>
    </lineage>
</organism>
<sequence>MSGWISLHRKLMDNPIYSNAGMLKLWVHCLLKASHAEHEQLVGNQVIKLQPGQFVTGRNALATEFNKGAKKEDIVSPITLWRWLNLFEKLEMLNIKKTTKYSVVTVINWGGYQHHEQQVNNKRTTNEQQMNTNNNVNNVNNDNNISSRKQKRVYEEDSDEMKLTNFFIQEVQKNDSLFTCKNKQSWCEDFRKIIEIDKRDKSEISKLIRWIQQDDFWKSNVLSPSKLRKQYSNLLIKMNATKPVVTQEPKSPSYVNNVSEKDLLNMGE</sequence>
<gene>
    <name evidence="1" type="ORF">CD33_13990</name>
</gene>
<proteinExistence type="predicted"/>
<evidence type="ECO:0000313" key="2">
    <source>
        <dbReference type="Proteomes" id="UP000030408"/>
    </source>
</evidence>
<dbReference type="EMBL" id="JPVO01000053">
    <property type="protein sequence ID" value="KGR74872.1"/>
    <property type="molecule type" value="Genomic_DNA"/>
</dbReference>
<comment type="caution">
    <text evidence="1">The sequence shown here is derived from an EMBL/GenBank/DDBJ whole genome shotgun (WGS) entry which is preliminary data.</text>
</comment>
<evidence type="ECO:0000313" key="1">
    <source>
        <dbReference type="EMBL" id="KGR74872.1"/>
    </source>
</evidence>
<keyword evidence="2" id="KW-1185">Reference proteome</keyword>
<dbReference type="AlphaFoldDB" id="A0A0A3IJ33"/>
<dbReference type="RefSeq" id="WP_036201474.1">
    <property type="nucleotide sequence ID" value="NZ_AVCY01000003.1"/>
</dbReference>
<dbReference type="STRING" id="1384057.CD33_13990"/>